<accession>A0ABS0PD91</accession>
<reference evidence="2 3" key="1">
    <citation type="submission" date="2020-07" db="EMBL/GenBank/DDBJ databases">
        <title>Bradyrhizobium diversity isolated from nodules of indigenous legumes of Western Australia.</title>
        <authorList>
            <person name="Klepa M.S."/>
        </authorList>
    </citation>
    <scope>NUCLEOTIDE SEQUENCE [LARGE SCALE GENOMIC DNA]</scope>
    <source>
        <strain evidence="2 3">CNPSo 4019</strain>
    </source>
</reference>
<keyword evidence="3" id="KW-1185">Reference proteome</keyword>
<protein>
    <submittedName>
        <fullName evidence="2">Uncharacterized protein</fullName>
    </submittedName>
</protein>
<evidence type="ECO:0000313" key="3">
    <source>
        <dbReference type="Proteomes" id="UP001194539"/>
    </source>
</evidence>
<comment type="caution">
    <text evidence="2">The sequence shown here is derived from an EMBL/GenBank/DDBJ whole genome shotgun (WGS) entry which is preliminary data.</text>
</comment>
<dbReference type="Proteomes" id="UP001194539">
    <property type="component" value="Unassembled WGS sequence"/>
</dbReference>
<name>A0ABS0PD91_9BRAD</name>
<evidence type="ECO:0000313" key="2">
    <source>
        <dbReference type="EMBL" id="MBH5391286.1"/>
    </source>
</evidence>
<evidence type="ECO:0000256" key="1">
    <source>
        <dbReference type="SAM" id="MobiDB-lite"/>
    </source>
</evidence>
<dbReference type="RefSeq" id="WP_197969063.1">
    <property type="nucleotide sequence ID" value="NZ_JACEGD010000044.1"/>
</dbReference>
<dbReference type="EMBL" id="JACEGD010000044">
    <property type="protein sequence ID" value="MBH5391286.1"/>
    <property type="molecule type" value="Genomic_DNA"/>
</dbReference>
<gene>
    <name evidence="2" type="ORF">H1B27_34165</name>
</gene>
<proteinExistence type="predicted"/>
<sequence>MIEIFKLGSIKSRHIVATHTIGSQQCPEPFNFIADTKLPIFHLVDPPGQQPAEGNQALTDSTVIGTYPKIRAREFAHVVDNGSAPVVKVPFGCIERAIAIGRFLEFSVALYNLNRSGRLIRNFAILLPSRYFRKPVRNLSINSIGAPIPPQSPRQIGERSEVLLTVVDSSVHKSIIPIDPHRPVIISPAQISRQILPSFCNALRRRVAPKRRGCELAHGHSGVQPAYINSRLIDQHCLSVPSSESGANGVGSGKGEIARSVARDASSIDSRTDGSIDSGASKLIDSIGGRSVGSSKGGEGRSGRGCRNLAA</sequence>
<organism evidence="2 3">
    <name type="scientific">Bradyrhizobium diversitatis</name>
    <dbReference type="NCBI Taxonomy" id="2755406"/>
    <lineage>
        <taxon>Bacteria</taxon>
        <taxon>Pseudomonadati</taxon>
        <taxon>Pseudomonadota</taxon>
        <taxon>Alphaproteobacteria</taxon>
        <taxon>Hyphomicrobiales</taxon>
        <taxon>Nitrobacteraceae</taxon>
        <taxon>Bradyrhizobium</taxon>
    </lineage>
</organism>
<feature type="region of interest" description="Disordered" evidence="1">
    <location>
        <begin position="261"/>
        <end position="311"/>
    </location>
</feature>